<evidence type="ECO:0000313" key="5">
    <source>
        <dbReference type="Proteomes" id="UP001251849"/>
    </source>
</evidence>
<dbReference type="InterPro" id="IPR011459">
    <property type="entry name" value="DUF1565"/>
</dbReference>
<dbReference type="InterPro" id="IPR006626">
    <property type="entry name" value="PbH1"/>
</dbReference>
<feature type="domain" description="DUF1565" evidence="2">
    <location>
        <begin position="305"/>
        <end position="344"/>
    </location>
</feature>
<feature type="compositionally biased region" description="Pro residues" evidence="1">
    <location>
        <begin position="251"/>
        <end position="270"/>
    </location>
</feature>
<name>A0ABU3GA67_9MICO</name>
<reference evidence="4 5" key="1">
    <citation type="submission" date="2023-08" db="EMBL/GenBank/DDBJ databases">
        <title>Microbacterium aquilitoris sp. nov. and Microbacterium gwkjibeachense sp. nov., isolated from beach.</title>
        <authorList>
            <person name="Lee S.D."/>
            <person name="Yang H."/>
            <person name="Kim I."/>
        </authorList>
    </citation>
    <scope>NUCLEOTIDE SEQUENCE [LARGE SCALE GENOMIC DNA]</scope>
    <source>
        <strain evidence="4 5">KSW4-11</strain>
    </source>
</reference>
<evidence type="ECO:0000259" key="3">
    <source>
        <dbReference type="Pfam" id="PF13229"/>
    </source>
</evidence>
<accession>A0ABU3GA67</accession>
<dbReference type="InterPro" id="IPR039448">
    <property type="entry name" value="Beta_helix"/>
</dbReference>
<protein>
    <submittedName>
        <fullName evidence="4">Right-handed parallel beta-helix repeat-containing protein</fullName>
    </submittedName>
</protein>
<dbReference type="Gene3D" id="2.160.20.10">
    <property type="entry name" value="Single-stranded right-handed beta-helix, Pectin lyase-like"/>
    <property type="match status" value="2"/>
</dbReference>
<feature type="region of interest" description="Disordered" evidence="1">
    <location>
        <begin position="246"/>
        <end position="290"/>
    </location>
</feature>
<keyword evidence="5" id="KW-1185">Reference proteome</keyword>
<evidence type="ECO:0000256" key="1">
    <source>
        <dbReference type="SAM" id="MobiDB-lite"/>
    </source>
</evidence>
<dbReference type="InterPro" id="IPR011050">
    <property type="entry name" value="Pectin_lyase_fold/virulence"/>
</dbReference>
<comment type="caution">
    <text evidence="4">The sequence shown here is derived from an EMBL/GenBank/DDBJ whole genome shotgun (WGS) entry which is preliminary data.</text>
</comment>
<dbReference type="SUPFAM" id="SSF51126">
    <property type="entry name" value="Pectin lyase-like"/>
    <property type="match status" value="1"/>
</dbReference>
<evidence type="ECO:0000259" key="2">
    <source>
        <dbReference type="Pfam" id="PF07602"/>
    </source>
</evidence>
<dbReference type="InterPro" id="IPR012334">
    <property type="entry name" value="Pectin_lyas_fold"/>
</dbReference>
<feature type="compositionally biased region" description="Low complexity" evidence="1">
    <location>
        <begin position="271"/>
        <end position="288"/>
    </location>
</feature>
<evidence type="ECO:0000313" key="4">
    <source>
        <dbReference type="EMBL" id="MDT3315947.1"/>
    </source>
</evidence>
<dbReference type="SMART" id="SM00710">
    <property type="entry name" value="PbH1"/>
    <property type="match status" value="5"/>
</dbReference>
<gene>
    <name evidence="4" type="ORF">Q9S71_03845</name>
</gene>
<dbReference type="Pfam" id="PF07602">
    <property type="entry name" value="DUF1565"/>
    <property type="match status" value="1"/>
</dbReference>
<feature type="domain" description="Right handed beta helix" evidence="3">
    <location>
        <begin position="505"/>
        <end position="661"/>
    </location>
</feature>
<dbReference type="RefSeq" id="WP_311860614.1">
    <property type="nucleotide sequence ID" value="NZ_JAUZVV010000001.1"/>
</dbReference>
<dbReference type="EMBL" id="JAUZVV010000001">
    <property type="protein sequence ID" value="MDT3315947.1"/>
    <property type="molecule type" value="Genomic_DNA"/>
</dbReference>
<proteinExistence type="predicted"/>
<sequence length="823" mass="86019">MISFSLPRRAAGVSLALVFVLIVGLLVGVGAPASAAASVYARDPMSRTVGSGWGKAETGGGWTKLSSTVASVSGGKGWITSPRPGRTSRVTLPVSARDVDSRFTVTVPTLPTTGSGLYLSHGVRATAEGAYQVGVRVMVGGYVDLTLEKRSGTSVTTLERVRLTDRVRAGGTLHVRMQATGTTKVALTGKVWRSGASESAARIVTHTDSSAERIAGKGAVEFSLYTSAATKALRVGVDDLGVSAATATPAAPSPAPKPTPKPTPAEPAPAPGAERVAGARATAGAAEPGTRDYPVPAAAVIVSPAGRDSAAGTVASPLRTITAALKKVSNGGTIALRGGTYHESVIIPPQKRVTIQPYRAEAVWLDGAETVTGWRKSGNVWVRSGWTQSLDASPTFKRGEPDGTEDGWRFVDPAYPMAAHPDQVWVDGRQLTQVASRSQVSNGRFFVDEKSDELVVGTDLTGKKAKVSTLISALSVRSEGSVVKGIGVRRYATSVPSMGTVIVAADRVTLSDVTIRDNSTTGLYTWSKDTTLADVSVIGNGLLGAGASQADGLEIRRMLSTGNNRERFNRAPVSGALKIHSSTDVVVADSVFADNLGQGPWFDESNYGVVFSGNDSLRNTGSGVVFELSERAVFADNLVADNALHGILIANAGDAAIWNNTLVGNERNIAVTQNKRRSANSLIPWMTKGIVIANNIVAEPRGECLVCVDDFSRALVGGQMVTRAEGNFYHRASPTATRWFAIYSRGAAGSSEGFATLADFTSATGRDRRSVLVEQAASPVHDDYSLRSATASRQTSIAVPVPAQIAGVSDLTTDEVSLGARFR</sequence>
<dbReference type="Pfam" id="PF13229">
    <property type="entry name" value="Beta_helix"/>
    <property type="match status" value="1"/>
</dbReference>
<organism evidence="4 5">
    <name type="scientific">Microbacterium gawkjiense</name>
    <dbReference type="NCBI Taxonomy" id="3067309"/>
    <lineage>
        <taxon>Bacteria</taxon>
        <taxon>Bacillati</taxon>
        <taxon>Actinomycetota</taxon>
        <taxon>Actinomycetes</taxon>
        <taxon>Micrococcales</taxon>
        <taxon>Microbacteriaceae</taxon>
        <taxon>Microbacterium</taxon>
    </lineage>
</organism>
<dbReference type="Proteomes" id="UP001251849">
    <property type="component" value="Unassembled WGS sequence"/>
</dbReference>